<dbReference type="eggNOG" id="COG3622">
    <property type="taxonomic scope" value="Bacteria"/>
</dbReference>
<evidence type="ECO:0000256" key="1">
    <source>
        <dbReference type="ARBA" id="ARBA00023235"/>
    </source>
</evidence>
<dbReference type="Gene3D" id="3.20.20.150">
    <property type="entry name" value="Divalent-metal-dependent TIM barrel enzymes"/>
    <property type="match status" value="1"/>
</dbReference>
<accession>A4X7X7</accession>
<evidence type="ECO:0000313" key="6">
    <source>
        <dbReference type="Proteomes" id="UP000000235"/>
    </source>
</evidence>
<evidence type="ECO:0000313" key="5">
    <source>
        <dbReference type="EMBL" id="ABP54977.1"/>
    </source>
</evidence>
<dbReference type="InterPro" id="IPR013022">
    <property type="entry name" value="Xyl_isomerase-like_TIM-brl"/>
</dbReference>
<sequence>MSIKQSFAWWSFAQAPQQVPDLLRQAATIGYQGVDFLPRDRRQEAYDVGLELTVIDGQECVEVGFSDRANHRALADEVRRNLEIAIADGVLNLAVASGNWSGPPHDGISICAEGLAPLAAEAEAAEVGLVLEPLNTKVDHAGHECDSTAWAAAVIEQVGSPALRMLYDMYHMQIMEGNLIHTIREKFPLIGHVHVAGVPGRAELDDRQEVNWRAIAAALREHDYPGYVTHEFIPQGDPVAALRQAFEVFARPAVEAARR</sequence>
<dbReference type="PANTHER" id="PTHR43489:SF3">
    <property type="entry name" value="XYLOSE ISOMERASE DOMAIN PROTEIN TIM BARREL"/>
    <property type="match status" value="1"/>
</dbReference>
<dbReference type="GO" id="GO:0016853">
    <property type="term" value="F:isomerase activity"/>
    <property type="evidence" value="ECO:0007669"/>
    <property type="project" value="UniProtKB-KW"/>
</dbReference>
<dbReference type="Pfam" id="PF01261">
    <property type="entry name" value="AP_endonuc_2"/>
    <property type="match status" value="1"/>
</dbReference>
<dbReference type="PANTHER" id="PTHR43489">
    <property type="entry name" value="ISOMERASE"/>
    <property type="match status" value="1"/>
</dbReference>
<gene>
    <name evidence="5" type="ordered locus">Strop_2533</name>
</gene>
<dbReference type="STRING" id="369723.Strop_2533"/>
<dbReference type="KEGG" id="stp:Strop_2533"/>
<keyword evidence="6" id="KW-1185">Reference proteome</keyword>
<feature type="active site" description="Proton donor/acceptor" evidence="3">
    <location>
        <position position="132"/>
    </location>
</feature>
<dbReference type="AlphaFoldDB" id="A4X7X7"/>
<feature type="domain" description="Xylose isomerase-like TIM barrel" evidence="4">
    <location>
        <begin position="24"/>
        <end position="249"/>
    </location>
</feature>
<dbReference type="PIRSF" id="PIRSF006241">
    <property type="entry name" value="HyI"/>
    <property type="match status" value="1"/>
</dbReference>
<dbReference type="EMBL" id="CP000667">
    <property type="protein sequence ID" value="ABP54977.1"/>
    <property type="molecule type" value="Genomic_DNA"/>
</dbReference>
<dbReference type="InterPro" id="IPR050417">
    <property type="entry name" value="Sugar_Epim/Isomerase"/>
</dbReference>
<proteinExistence type="inferred from homology"/>
<reference evidence="6" key="1">
    <citation type="journal article" date="2007" name="Proc. Natl. Acad. Sci. U.S.A.">
        <title>Genome sequencing reveals complex secondary metabolome in the marine actinomycete Salinispora tropica.</title>
        <authorList>
            <person name="Udwary D.W."/>
            <person name="Zeigler L."/>
            <person name="Asolkar R.N."/>
            <person name="Singan V."/>
            <person name="Lapidus A."/>
            <person name="Fenical W."/>
            <person name="Jensen P.R."/>
            <person name="Moore B.S."/>
        </authorList>
    </citation>
    <scope>NUCLEOTIDE SEQUENCE [LARGE SCALE GENOMIC DNA]</scope>
    <source>
        <strain evidence="6">ATCC BAA-916 / DSM 44818 / CNB-440</strain>
    </source>
</reference>
<dbReference type="SUPFAM" id="SSF51658">
    <property type="entry name" value="Xylose isomerase-like"/>
    <property type="match status" value="1"/>
</dbReference>
<dbReference type="Proteomes" id="UP000000235">
    <property type="component" value="Chromosome"/>
</dbReference>
<dbReference type="InterPro" id="IPR026040">
    <property type="entry name" value="HyI-like"/>
</dbReference>
<evidence type="ECO:0000256" key="2">
    <source>
        <dbReference type="PIRNR" id="PIRNR006241"/>
    </source>
</evidence>
<dbReference type="HOGENOM" id="CLU_050006_3_0_11"/>
<keyword evidence="1 2" id="KW-0413">Isomerase</keyword>
<organism evidence="5 6">
    <name type="scientific">Salinispora tropica (strain ATCC BAA-916 / DSM 44818 / JCM 13857 / NBRC 105044 / CNB-440)</name>
    <dbReference type="NCBI Taxonomy" id="369723"/>
    <lineage>
        <taxon>Bacteria</taxon>
        <taxon>Bacillati</taxon>
        <taxon>Actinomycetota</taxon>
        <taxon>Actinomycetes</taxon>
        <taxon>Micromonosporales</taxon>
        <taxon>Micromonosporaceae</taxon>
        <taxon>Salinispora</taxon>
    </lineage>
</organism>
<name>A4X7X7_SALTO</name>
<evidence type="ECO:0000259" key="4">
    <source>
        <dbReference type="Pfam" id="PF01261"/>
    </source>
</evidence>
<feature type="active site" description="Proton donor/acceptor" evidence="3">
    <location>
        <position position="231"/>
    </location>
</feature>
<comment type="similarity">
    <text evidence="2">Belongs to the hyi family.</text>
</comment>
<dbReference type="InterPro" id="IPR036237">
    <property type="entry name" value="Xyl_isomerase-like_sf"/>
</dbReference>
<protein>
    <submittedName>
        <fullName evidence="5">Xylose isomerase domain protein TIM barrel</fullName>
    </submittedName>
</protein>
<evidence type="ECO:0000256" key="3">
    <source>
        <dbReference type="PIRSR" id="PIRSR006241-50"/>
    </source>
</evidence>